<proteinExistence type="predicted"/>
<evidence type="ECO:0000256" key="1">
    <source>
        <dbReference type="SAM" id="MobiDB-lite"/>
    </source>
</evidence>
<dbReference type="AlphaFoldDB" id="A0A2V4AD81"/>
<name>A0A2V4AD81_9PSEU</name>
<reference evidence="2 3" key="1">
    <citation type="submission" date="2016-07" db="EMBL/GenBank/DDBJ databases">
        <title>Draft genome sequence of Prauserella muralis DSM 45305, isolated from a mould-covered wall in an indoor environment.</title>
        <authorList>
            <person name="Ruckert C."/>
            <person name="Albersmeier A."/>
            <person name="Jiang C.-L."/>
            <person name="Jiang Y."/>
            <person name="Kalinowski J."/>
            <person name="Schneider O."/>
            <person name="Winkler A."/>
            <person name="Zotchev S.B."/>
        </authorList>
    </citation>
    <scope>NUCLEOTIDE SEQUENCE [LARGE SCALE GENOMIC DNA]</scope>
    <source>
        <strain evidence="2 3">DSM 45305</strain>
        <plasmid evidence="3">ppmurdsm45305</plasmid>
    </source>
</reference>
<keyword evidence="3" id="KW-1185">Reference proteome</keyword>
<evidence type="ECO:0000313" key="2">
    <source>
        <dbReference type="EMBL" id="PXY16544.1"/>
    </source>
</evidence>
<dbReference type="EMBL" id="MASW01000024">
    <property type="protein sequence ID" value="PXY16544.1"/>
    <property type="molecule type" value="Genomic_DNA"/>
</dbReference>
<comment type="caution">
    <text evidence="2">The sequence shown here is derived from an EMBL/GenBank/DDBJ whole genome shotgun (WGS) entry which is preliminary data.</text>
</comment>
<geneLocation type="plasmid" evidence="3">
    <name>ppmurdsm45305</name>
</geneLocation>
<protein>
    <recommendedName>
        <fullName evidence="4">DUF4236 domain-containing protein</fullName>
    </recommendedName>
</protein>
<organism evidence="2 3">
    <name type="scientific">Prauserella muralis</name>
    <dbReference type="NCBI Taxonomy" id="588067"/>
    <lineage>
        <taxon>Bacteria</taxon>
        <taxon>Bacillati</taxon>
        <taxon>Actinomycetota</taxon>
        <taxon>Actinomycetes</taxon>
        <taxon>Pseudonocardiales</taxon>
        <taxon>Pseudonocardiaceae</taxon>
        <taxon>Prauserella</taxon>
    </lineage>
</organism>
<sequence>MSTVRFRWRKTLRWGPIRLNTHNGRATSWSFTLGRLSWNSRTGWHLDTPGPGSVHIGHPGRTRPRRR</sequence>
<evidence type="ECO:0000313" key="3">
    <source>
        <dbReference type="Proteomes" id="UP000249915"/>
    </source>
</evidence>
<evidence type="ECO:0008006" key="4">
    <source>
        <dbReference type="Google" id="ProtNLM"/>
    </source>
</evidence>
<gene>
    <name evidence="2" type="ORF">BAY60_35680</name>
</gene>
<feature type="region of interest" description="Disordered" evidence="1">
    <location>
        <begin position="48"/>
        <end position="67"/>
    </location>
</feature>
<accession>A0A2V4AD81</accession>
<dbReference type="Proteomes" id="UP000249915">
    <property type="component" value="Plasmid pPmurDSM45305"/>
</dbReference>
<keyword evidence="2" id="KW-0614">Plasmid</keyword>
<feature type="compositionally biased region" description="Basic residues" evidence="1">
    <location>
        <begin position="58"/>
        <end position="67"/>
    </location>
</feature>